<reference evidence="1" key="1">
    <citation type="submission" date="2021-02" db="EMBL/GenBank/DDBJ databases">
        <authorList>
            <consortium name="DOE Joint Genome Institute"/>
            <person name="Ahrendt S."/>
            <person name="Looney B.P."/>
            <person name="Miyauchi S."/>
            <person name="Morin E."/>
            <person name="Drula E."/>
            <person name="Courty P.E."/>
            <person name="Chicoki N."/>
            <person name="Fauchery L."/>
            <person name="Kohler A."/>
            <person name="Kuo A."/>
            <person name="Labutti K."/>
            <person name="Pangilinan J."/>
            <person name="Lipzen A."/>
            <person name="Riley R."/>
            <person name="Andreopoulos W."/>
            <person name="He G."/>
            <person name="Johnson J."/>
            <person name="Barry K.W."/>
            <person name="Grigoriev I.V."/>
            <person name="Nagy L."/>
            <person name="Hibbett D."/>
            <person name="Henrissat B."/>
            <person name="Matheny P.B."/>
            <person name="Labbe J."/>
            <person name="Martin F."/>
        </authorList>
    </citation>
    <scope>NUCLEOTIDE SEQUENCE</scope>
    <source>
        <strain evidence="1">EC-137</strain>
    </source>
</reference>
<dbReference type="EMBL" id="MU273479">
    <property type="protein sequence ID" value="KAI0035797.1"/>
    <property type="molecule type" value="Genomic_DNA"/>
</dbReference>
<protein>
    <submittedName>
        <fullName evidence="1">Uncharacterized protein</fullName>
    </submittedName>
</protein>
<evidence type="ECO:0000313" key="1">
    <source>
        <dbReference type="EMBL" id="KAI0035797.1"/>
    </source>
</evidence>
<gene>
    <name evidence="1" type="ORF">K488DRAFT_82691</name>
</gene>
<keyword evidence="2" id="KW-1185">Reference proteome</keyword>
<name>A0ACB8QW64_9AGAM</name>
<evidence type="ECO:0000313" key="2">
    <source>
        <dbReference type="Proteomes" id="UP000814128"/>
    </source>
</evidence>
<organism evidence="1 2">
    <name type="scientific">Vararia minispora EC-137</name>
    <dbReference type="NCBI Taxonomy" id="1314806"/>
    <lineage>
        <taxon>Eukaryota</taxon>
        <taxon>Fungi</taxon>
        <taxon>Dikarya</taxon>
        <taxon>Basidiomycota</taxon>
        <taxon>Agaricomycotina</taxon>
        <taxon>Agaricomycetes</taxon>
        <taxon>Russulales</taxon>
        <taxon>Lachnocladiaceae</taxon>
        <taxon>Vararia</taxon>
    </lineage>
</organism>
<proteinExistence type="predicted"/>
<accession>A0ACB8QW64</accession>
<reference evidence="1" key="2">
    <citation type="journal article" date="2022" name="New Phytol.">
        <title>Evolutionary transition to the ectomycorrhizal habit in the genomes of a hyperdiverse lineage of mushroom-forming fungi.</title>
        <authorList>
            <person name="Looney B."/>
            <person name="Miyauchi S."/>
            <person name="Morin E."/>
            <person name="Drula E."/>
            <person name="Courty P.E."/>
            <person name="Kohler A."/>
            <person name="Kuo A."/>
            <person name="LaButti K."/>
            <person name="Pangilinan J."/>
            <person name="Lipzen A."/>
            <person name="Riley R."/>
            <person name="Andreopoulos W."/>
            <person name="He G."/>
            <person name="Johnson J."/>
            <person name="Nolan M."/>
            <person name="Tritt A."/>
            <person name="Barry K.W."/>
            <person name="Grigoriev I.V."/>
            <person name="Nagy L.G."/>
            <person name="Hibbett D."/>
            <person name="Henrissat B."/>
            <person name="Matheny P.B."/>
            <person name="Labbe J."/>
            <person name="Martin F.M."/>
        </authorList>
    </citation>
    <scope>NUCLEOTIDE SEQUENCE</scope>
    <source>
        <strain evidence="1">EC-137</strain>
    </source>
</reference>
<sequence length="678" mass="74480">MVQNERKLNPIPPNPPRWEPTADPTVIHVSGLDTSAPVNDQIEQLEQLITLKLQNVDANFSKMQQIMSNRLLPAFKRFAVATEPVREAAKFWTSFHEQAAQVRLPTYGEPDEVPPEEQPQEEEAADTTLRKHDHSAATQSVHLPVDFDANVTPSESSFMPAQFAISSTPATVSRYHRSQGTQLALESKESEFSFSGSIESPLVRLDRDIRNFSSDDPSAQSSLHPVAEDASVRFNYAEEETIHASVYYTSPDKGKSRERSLREDVLRTTVSPLRARGKPRTPILAERNPYLPEGIHPRDWSGIVDLRDPKATTPRHDRSYASRQTPSSTPHKINVKDDDDDDDDDDNLYPPGMSPPVMVPFKAVAALNIGRSPRKLAAARIGNDLVRTSRLPQRPPHLVNESSLSSAPTPPSISYWKHNESAASSAADSTLESLLRRVRSMGQPETAPSPSSSSVSSALPAQNPLPSYYTPNRGVSNPTPPPQESYQPAMQPSVHSAPVFGLPVPEAGPVTPQPYTYDQDYQQYDFDDQNPDDSLDSLDDEINDTARPSAAFLLASANRGAIDDDDSFDSSASSDADVSLDAPVHPFARGAIASNNDSFDEDSYEEEELLHHVGETGTVEETVFGLPPAQRAARESEVIGPDGRLRMYGEQAMDDGKPGLPMESPTPYGSGDMSNFRR</sequence>
<comment type="caution">
    <text evidence="1">The sequence shown here is derived from an EMBL/GenBank/DDBJ whole genome shotgun (WGS) entry which is preliminary data.</text>
</comment>
<dbReference type="Proteomes" id="UP000814128">
    <property type="component" value="Unassembled WGS sequence"/>
</dbReference>